<protein>
    <submittedName>
        <fullName evidence="1">Uncharacterized protein</fullName>
    </submittedName>
</protein>
<evidence type="ECO:0000313" key="2">
    <source>
        <dbReference type="Proteomes" id="UP000641954"/>
    </source>
</evidence>
<keyword evidence="2" id="KW-1185">Reference proteome</keyword>
<comment type="caution">
    <text evidence="1">The sequence shown here is derived from an EMBL/GenBank/DDBJ whole genome shotgun (WGS) entry which is preliminary data.</text>
</comment>
<dbReference type="EMBL" id="JACJSK010000007">
    <property type="protein sequence ID" value="MBD2543600.1"/>
    <property type="molecule type" value="Genomic_DNA"/>
</dbReference>
<gene>
    <name evidence="1" type="ORF">H6G72_06995</name>
</gene>
<name>A0ABR8ED06_9CYAN</name>
<dbReference type="RefSeq" id="WP_190877702.1">
    <property type="nucleotide sequence ID" value="NZ_JACJSK010000007.1"/>
</dbReference>
<organism evidence="1 2">
    <name type="scientific">Planktothricoides raciborskii FACHB-1370</name>
    <dbReference type="NCBI Taxonomy" id="2949576"/>
    <lineage>
        <taxon>Bacteria</taxon>
        <taxon>Bacillati</taxon>
        <taxon>Cyanobacteriota</taxon>
        <taxon>Cyanophyceae</taxon>
        <taxon>Oscillatoriophycideae</taxon>
        <taxon>Oscillatoriales</taxon>
        <taxon>Oscillatoriaceae</taxon>
        <taxon>Planktothricoides</taxon>
    </lineage>
</organism>
<sequence length="55" mass="6404">MGFVPQPNLQLRLRNRVSLIGLCILTEILLETRFLGRQRSRLRLRNRVSVRVSAS</sequence>
<evidence type="ECO:0000313" key="1">
    <source>
        <dbReference type="EMBL" id="MBD2543600.1"/>
    </source>
</evidence>
<accession>A0ABR8ED06</accession>
<reference evidence="1 2" key="1">
    <citation type="journal article" date="2020" name="ISME J.">
        <title>Comparative genomics reveals insights into cyanobacterial evolution and habitat adaptation.</title>
        <authorList>
            <person name="Chen M.Y."/>
            <person name="Teng W.K."/>
            <person name="Zhao L."/>
            <person name="Hu C.X."/>
            <person name="Zhou Y.K."/>
            <person name="Han B.P."/>
            <person name="Song L.R."/>
            <person name="Shu W.S."/>
        </authorList>
    </citation>
    <scope>NUCLEOTIDE SEQUENCE [LARGE SCALE GENOMIC DNA]</scope>
    <source>
        <strain evidence="1 2">FACHB-1370</strain>
    </source>
</reference>
<proteinExistence type="predicted"/>
<dbReference type="Proteomes" id="UP000641954">
    <property type="component" value="Unassembled WGS sequence"/>
</dbReference>